<comment type="caution">
    <text evidence="1">The sequence shown here is derived from an EMBL/GenBank/DDBJ whole genome shotgun (WGS) entry which is preliminary data.</text>
</comment>
<evidence type="ECO:0000313" key="1">
    <source>
        <dbReference type="EMBL" id="KKM85378.1"/>
    </source>
</evidence>
<accession>A0A0F9KUI0</accession>
<reference evidence="1" key="1">
    <citation type="journal article" date="2015" name="Nature">
        <title>Complex archaea that bridge the gap between prokaryotes and eukaryotes.</title>
        <authorList>
            <person name="Spang A."/>
            <person name="Saw J.H."/>
            <person name="Jorgensen S.L."/>
            <person name="Zaremba-Niedzwiedzka K."/>
            <person name="Martijn J."/>
            <person name="Lind A.E."/>
            <person name="van Eijk R."/>
            <person name="Schleper C."/>
            <person name="Guy L."/>
            <person name="Ettema T.J."/>
        </authorList>
    </citation>
    <scope>NUCLEOTIDE SEQUENCE</scope>
</reference>
<dbReference type="EMBL" id="LAZR01007422">
    <property type="protein sequence ID" value="KKM85378.1"/>
    <property type="molecule type" value="Genomic_DNA"/>
</dbReference>
<organism evidence="1">
    <name type="scientific">marine sediment metagenome</name>
    <dbReference type="NCBI Taxonomy" id="412755"/>
    <lineage>
        <taxon>unclassified sequences</taxon>
        <taxon>metagenomes</taxon>
        <taxon>ecological metagenomes</taxon>
    </lineage>
</organism>
<protein>
    <submittedName>
        <fullName evidence="1">Uncharacterized protein</fullName>
    </submittedName>
</protein>
<proteinExistence type="predicted"/>
<dbReference type="AlphaFoldDB" id="A0A0F9KUI0"/>
<name>A0A0F9KUI0_9ZZZZ</name>
<gene>
    <name evidence="1" type="ORF">LCGC14_1289660</name>
</gene>
<sequence>MIDRDAPGSAAWASELARPWHFAGVQVAPGWPKRSARVQLLQECVLYNTSSEKSKPHMGLFVKFFSADSTWGVSLLPRRRGLPTDVGEFPLVLGENNGLFPTGLQHLALRTISLPVAIG</sequence>